<dbReference type="SUPFAM" id="SSF55729">
    <property type="entry name" value="Acyl-CoA N-acyltransferases (Nat)"/>
    <property type="match status" value="1"/>
</dbReference>
<feature type="domain" description="N-acetyltransferase" evidence="3">
    <location>
        <begin position="3"/>
        <end position="156"/>
    </location>
</feature>
<keyword evidence="2" id="KW-0012">Acyltransferase</keyword>
<dbReference type="PROSITE" id="PS51186">
    <property type="entry name" value="GNAT"/>
    <property type="match status" value="1"/>
</dbReference>
<dbReference type="EMBL" id="JTJC03000003">
    <property type="protein sequence ID" value="NHC35632.1"/>
    <property type="molecule type" value="Genomic_DNA"/>
</dbReference>
<dbReference type="Pfam" id="PF00583">
    <property type="entry name" value="Acetyltransf_1"/>
    <property type="match status" value="1"/>
</dbReference>
<dbReference type="PANTHER" id="PTHR10545">
    <property type="entry name" value="DIAMINE N-ACETYLTRANSFERASE"/>
    <property type="match status" value="1"/>
</dbReference>
<dbReference type="PANTHER" id="PTHR10545:SF29">
    <property type="entry name" value="GH14572P-RELATED"/>
    <property type="match status" value="1"/>
</dbReference>
<reference evidence="4 5" key="1">
    <citation type="journal article" date="2015" name="Genome Announc.">
        <title>Draft Genome Sequence of the Terrestrial Cyanobacterium Scytonema millei VB511283, Isolated from Eastern India.</title>
        <authorList>
            <person name="Sen D."/>
            <person name="Chandrababunaidu M.M."/>
            <person name="Singh D."/>
            <person name="Sanghi N."/>
            <person name="Ghorai A."/>
            <person name="Mishra G.P."/>
            <person name="Madduluri M."/>
            <person name="Adhikary S.P."/>
            <person name="Tripathy S."/>
        </authorList>
    </citation>
    <scope>NUCLEOTIDE SEQUENCE [LARGE SCALE GENOMIC DNA]</scope>
    <source>
        <strain evidence="4 5">VB511283</strain>
    </source>
</reference>
<dbReference type="OrthoDB" id="9805924at2"/>
<gene>
    <name evidence="4" type="ORF">QH73_0013325</name>
</gene>
<dbReference type="Proteomes" id="UP000031532">
    <property type="component" value="Unassembled WGS sequence"/>
</dbReference>
<protein>
    <submittedName>
        <fullName evidence="4">GNAT family N-acetyltransferase</fullName>
    </submittedName>
</protein>
<dbReference type="InterPro" id="IPR000182">
    <property type="entry name" value="GNAT_dom"/>
</dbReference>
<comment type="caution">
    <text evidence="4">The sequence shown here is derived from an EMBL/GenBank/DDBJ whole genome shotgun (WGS) entry which is preliminary data.</text>
</comment>
<evidence type="ECO:0000313" key="4">
    <source>
        <dbReference type="EMBL" id="NHC35632.1"/>
    </source>
</evidence>
<evidence type="ECO:0000256" key="2">
    <source>
        <dbReference type="ARBA" id="ARBA00023315"/>
    </source>
</evidence>
<dbReference type="GO" id="GO:0008080">
    <property type="term" value="F:N-acetyltransferase activity"/>
    <property type="evidence" value="ECO:0007669"/>
    <property type="project" value="UniProtKB-ARBA"/>
</dbReference>
<evidence type="ECO:0000256" key="1">
    <source>
        <dbReference type="ARBA" id="ARBA00022679"/>
    </source>
</evidence>
<keyword evidence="1" id="KW-0808">Transferase</keyword>
<dbReference type="RefSeq" id="WP_039713393.1">
    <property type="nucleotide sequence ID" value="NZ_JTJC03000003.1"/>
</dbReference>
<proteinExistence type="predicted"/>
<dbReference type="AlphaFoldDB" id="A0A9X5E5K3"/>
<sequence>MEINFKVAETSDIETLVNFIRGFYEFDGHIFDENSIRTTLLKLLLDANLGRVWLIRKGEEAIGYIVITFGYSLEYRGRDAFIDEFYIRASDRGQGIGKQTIQFLEKICSELEINALHLEVERHNTKAQNFYRQVGFVDQNRYLMTKLSVQQYEPIA</sequence>
<evidence type="ECO:0000313" key="5">
    <source>
        <dbReference type="Proteomes" id="UP000031532"/>
    </source>
</evidence>
<dbReference type="CDD" id="cd04301">
    <property type="entry name" value="NAT_SF"/>
    <property type="match status" value="1"/>
</dbReference>
<accession>A0A9X5E5K3</accession>
<dbReference type="InterPro" id="IPR051016">
    <property type="entry name" value="Diverse_Substrate_AcTransf"/>
</dbReference>
<organism evidence="4 5">
    <name type="scientific">Scytonema millei VB511283</name>
    <dbReference type="NCBI Taxonomy" id="1245923"/>
    <lineage>
        <taxon>Bacteria</taxon>
        <taxon>Bacillati</taxon>
        <taxon>Cyanobacteriota</taxon>
        <taxon>Cyanophyceae</taxon>
        <taxon>Nostocales</taxon>
        <taxon>Scytonemataceae</taxon>
        <taxon>Scytonema</taxon>
    </lineage>
</organism>
<keyword evidence="5" id="KW-1185">Reference proteome</keyword>
<name>A0A9X5E5K3_9CYAN</name>
<dbReference type="Gene3D" id="3.40.630.30">
    <property type="match status" value="1"/>
</dbReference>
<evidence type="ECO:0000259" key="3">
    <source>
        <dbReference type="PROSITE" id="PS51186"/>
    </source>
</evidence>
<dbReference type="InterPro" id="IPR016181">
    <property type="entry name" value="Acyl_CoA_acyltransferase"/>
</dbReference>